<evidence type="ECO:0000313" key="11">
    <source>
        <dbReference type="Proteomes" id="UP001224775"/>
    </source>
</evidence>
<dbReference type="GO" id="GO:0000272">
    <property type="term" value="P:polysaccharide catabolic process"/>
    <property type="evidence" value="ECO:0007669"/>
    <property type="project" value="UniProtKB-KW"/>
</dbReference>
<sequence>MWLVGDGSDRRLFYDVDLGGIVSKDGLKDVFSDFGNVRYNDHHFHYGYVLYAAAVLGRAKPTFVSQYGSYVDSLFYDVAHNSSSVMNLGGKSEIFFPFARHKSWFDGHSFASGLFPFADGKSQESSSEATNCYFSAYLWSKVRWAGSPEGDKIVDYARLLLATEITGAKTYWHMTPRSINPFTATSGSSNLLPVPYNTIFQQNYMVGNLGMTDVTSTTWFGTEVVYVHLINFLPVTAITSELFDKAYVKGERQVLINTGSVEKAWTGYLICNEAIIDPNKAWTEAQSLVSQQIDSGSSKSQVLYWISTRPGFLSSTTAVVPDNDNQSSADPLEDTKGVVDTASTGSASCSAHDNCVKSGLVGLCCPTNDGTMLSCCN</sequence>
<dbReference type="GO" id="GO:0042973">
    <property type="term" value="F:glucan endo-1,3-beta-D-glucosidase activity"/>
    <property type="evidence" value="ECO:0007669"/>
    <property type="project" value="UniProtKB-EC"/>
</dbReference>
<dbReference type="Proteomes" id="UP001224775">
    <property type="component" value="Unassembled WGS sequence"/>
</dbReference>
<reference evidence="10" key="1">
    <citation type="submission" date="2023-06" db="EMBL/GenBank/DDBJ databases">
        <title>Survivors Of The Sea: Transcriptome response of Skeletonema marinoi to long-term dormancy.</title>
        <authorList>
            <person name="Pinder M.I.M."/>
            <person name="Kourtchenko O."/>
            <person name="Robertson E.K."/>
            <person name="Larsson T."/>
            <person name="Maumus F."/>
            <person name="Osuna-Cruz C.M."/>
            <person name="Vancaester E."/>
            <person name="Stenow R."/>
            <person name="Vandepoele K."/>
            <person name="Ploug H."/>
            <person name="Bruchert V."/>
            <person name="Godhe A."/>
            <person name="Topel M."/>
        </authorList>
    </citation>
    <scope>NUCLEOTIDE SEQUENCE</scope>
    <source>
        <strain evidence="10">R05AC</strain>
    </source>
</reference>
<protein>
    <recommendedName>
        <fullName evidence="3">glucan endo-1,3-beta-D-glucosidase</fullName>
        <ecNumber evidence="3">3.2.1.39</ecNumber>
    </recommendedName>
</protein>
<comment type="similarity">
    <text evidence="2">Belongs to the glycosyl hydrolase 81 family.</text>
</comment>
<keyword evidence="4" id="KW-0378">Hydrolase</keyword>
<dbReference type="Gene3D" id="1.20.5.420">
    <property type="entry name" value="Immunoglobulin FC, subunit C"/>
    <property type="match status" value="1"/>
</dbReference>
<evidence type="ECO:0000256" key="8">
    <source>
        <dbReference type="ARBA" id="ARBA00023326"/>
    </source>
</evidence>
<dbReference type="PROSITE" id="PS52008">
    <property type="entry name" value="GH81"/>
    <property type="match status" value="1"/>
</dbReference>
<evidence type="ECO:0000256" key="5">
    <source>
        <dbReference type="ARBA" id="ARBA00023277"/>
    </source>
</evidence>
<accession>A0AAD8YGV1</accession>
<dbReference type="PANTHER" id="PTHR31983:SF0">
    <property type="entry name" value="GLUCAN ENDO-1,3-BETA-D-GLUCOSIDASE 2"/>
    <property type="match status" value="1"/>
</dbReference>
<dbReference type="PANTHER" id="PTHR31983">
    <property type="entry name" value="ENDO-1,3(4)-BETA-GLUCANASE 1"/>
    <property type="match status" value="1"/>
</dbReference>
<keyword evidence="5" id="KW-0119">Carbohydrate metabolism</keyword>
<gene>
    <name evidence="10" type="ORF">QTG54_004136</name>
</gene>
<dbReference type="InterPro" id="IPR040720">
    <property type="entry name" value="GH81_C"/>
</dbReference>
<dbReference type="GO" id="GO:0052861">
    <property type="term" value="F:endo-1,3(4)-beta-glucanase activity"/>
    <property type="evidence" value="ECO:0007669"/>
    <property type="project" value="InterPro"/>
</dbReference>
<evidence type="ECO:0000313" key="10">
    <source>
        <dbReference type="EMBL" id="KAK1744845.1"/>
    </source>
</evidence>
<evidence type="ECO:0000256" key="6">
    <source>
        <dbReference type="ARBA" id="ARBA00023295"/>
    </source>
</evidence>
<evidence type="ECO:0000256" key="1">
    <source>
        <dbReference type="ARBA" id="ARBA00000382"/>
    </source>
</evidence>
<organism evidence="10 11">
    <name type="scientific">Skeletonema marinoi</name>
    <dbReference type="NCBI Taxonomy" id="267567"/>
    <lineage>
        <taxon>Eukaryota</taxon>
        <taxon>Sar</taxon>
        <taxon>Stramenopiles</taxon>
        <taxon>Ochrophyta</taxon>
        <taxon>Bacillariophyta</taxon>
        <taxon>Coscinodiscophyceae</taxon>
        <taxon>Thalassiosirophycidae</taxon>
        <taxon>Thalassiosirales</taxon>
        <taxon>Skeletonemataceae</taxon>
        <taxon>Skeletonema</taxon>
        <taxon>Skeletonema marinoi-dohrnii complex</taxon>
    </lineage>
</organism>
<dbReference type="EMBL" id="JATAAI010000006">
    <property type="protein sequence ID" value="KAK1744845.1"/>
    <property type="molecule type" value="Genomic_DNA"/>
</dbReference>
<comment type="catalytic activity">
    <reaction evidence="1">
        <text>Hydrolysis of (1-&gt;3)-beta-D-glucosidic linkages in (1-&gt;3)-beta-D-glucans.</text>
        <dbReference type="EC" id="3.2.1.39"/>
    </reaction>
</comment>
<keyword evidence="11" id="KW-1185">Reference proteome</keyword>
<comment type="caution">
    <text evidence="10">The sequence shown here is derived from an EMBL/GenBank/DDBJ whole genome shotgun (WGS) entry which is preliminary data.</text>
</comment>
<feature type="domain" description="Glycosyl hydrolase family 81 C-terminal" evidence="9">
    <location>
        <begin position="10"/>
        <end position="300"/>
    </location>
</feature>
<keyword evidence="8" id="KW-0624">Polysaccharide degradation</keyword>
<evidence type="ECO:0000256" key="2">
    <source>
        <dbReference type="ARBA" id="ARBA00010730"/>
    </source>
</evidence>
<evidence type="ECO:0000256" key="7">
    <source>
        <dbReference type="ARBA" id="ARBA00023316"/>
    </source>
</evidence>
<dbReference type="EC" id="3.2.1.39" evidence="3"/>
<dbReference type="InterPro" id="IPR005200">
    <property type="entry name" value="Endo-beta-glucanase"/>
</dbReference>
<keyword evidence="7" id="KW-0961">Cell wall biogenesis/degradation</keyword>
<dbReference type="AlphaFoldDB" id="A0AAD8YGV1"/>
<dbReference type="Pfam" id="PF17652">
    <property type="entry name" value="Glyco_hydro81C"/>
    <property type="match status" value="1"/>
</dbReference>
<evidence type="ECO:0000256" key="4">
    <source>
        <dbReference type="ARBA" id="ARBA00022801"/>
    </source>
</evidence>
<evidence type="ECO:0000256" key="3">
    <source>
        <dbReference type="ARBA" id="ARBA00012780"/>
    </source>
</evidence>
<name>A0AAD8YGV1_9STRA</name>
<dbReference type="GO" id="GO:0071555">
    <property type="term" value="P:cell wall organization"/>
    <property type="evidence" value="ECO:0007669"/>
    <property type="project" value="UniProtKB-KW"/>
</dbReference>
<keyword evidence="6" id="KW-0326">Glycosidase</keyword>
<proteinExistence type="inferred from homology"/>
<evidence type="ECO:0000259" key="9">
    <source>
        <dbReference type="Pfam" id="PF17652"/>
    </source>
</evidence>